<feature type="transmembrane region" description="Helical" evidence="10">
    <location>
        <begin position="34"/>
        <end position="59"/>
    </location>
</feature>
<keyword evidence="2" id="KW-0813">Transport</keyword>
<evidence type="ECO:0000256" key="4">
    <source>
        <dbReference type="ARBA" id="ARBA00022475"/>
    </source>
</evidence>
<reference evidence="11 12" key="1">
    <citation type="submission" date="2014-07" db="EMBL/GenBank/DDBJ databases">
        <title>Draft Genome Sequence of Gephyronic Acid Producer, Cystobacter violaceus Strain Cb vi76.</title>
        <authorList>
            <person name="Stevens D.C."/>
            <person name="Young J."/>
            <person name="Carmichael R."/>
            <person name="Tan J."/>
            <person name="Taylor R.E."/>
        </authorList>
    </citation>
    <scope>NUCLEOTIDE SEQUENCE [LARGE SCALE GENOMIC DNA]</scope>
    <source>
        <strain evidence="11 12">Cb vi76</strain>
    </source>
</reference>
<dbReference type="GO" id="GO:0005886">
    <property type="term" value="C:plasma membrane"/>
    <property type="evidence" value="ECO:0007669"/>
    <property type="project" value="UniProtKB-SubCell"/>
</dbReference>
<feature type="transmembrane region" description="Helical" evidence="10">
    <location>
        <begin position="408"/>
        <end position="427"/>
    </location>
</feature>
<evidence type="ECO:0000256" key="8">
    <source>
        <dbReference type="ARBA" id="ARBA00023136"/>
    </source>
</evidence>
<feature type="transmembrane region" description="Helical" evidence="10">
    <location>
        <begin position="342"/>
        <end position="363"/>
    </location>
</feature>
<feature type="transmembrane region" description="Helical" evidence="10">
    <location>
        <begin position="375"/>
        <end position="396"/>
    </location>
</feature>
<keyword evidence="5 10" id="KW-0812">Transmembrane</keyword>
<organism evidence="11 12">
    <name type="scientific">Archangium violaceum Cb vi76</name>
    <dbReference type="NCBI Taxonomy" id="1406225"/>
    <lineage>
        <taxon>Bacteria</taxon>
        <taxon>Pseudomonadati</taxon>
        <taxon>Myxococcota</taxon>
        <taxon>Myxococcia</taxon>
        <taxon>Myxococcales</taxon>
        <taxon>Cystobacterineae</taxon>
        <taxon>Archangiaceae</taxon>
        <taxon>Archangium</taxon>
    </lineage>
</organism>
<proteinExistence type="predicted"/>
<feature type="transmembrane region" description="Helical" evidence="10">
    <location>
        <begin position="109"/>
        <end position="134"/>
    </location>
</feature>
<dbReference type="InterPro" id="IPR048279">
    <property type="entry name" value="MdtK-like"/>
</dbReference>
<comment type="subcellular location">
    <subcellularLocation>
        <location evidence="1">Cell membrane</location>
        <topology evidence="1">Multi-pass membrane protein</topology>
    </subcellularLocation>
</comment>
<dbReference type="PANTHER" id="PTHR43298">
    <property type="entry name" value="MULTIDRUG RESISTANCE PROTEIN NORM-RELATED"/>
    <property type="match status" value="1"/>
</dbReference>
<evidence type="ECO:0000313" key="11">
    <source>
        <dbReference type="EMBL" id="KFA94227.1"/>
    </source>
</evidence>
<dbReference type="GO" id="GO:0015297">
    <property type="term" value="F:antiporter activity"/>
    <property type="evidence" value="ECO:0007669"/>
    <property type="project" value="UniProtKB-KW"/>
</dbReference>
<feature type="transmembrane region" description="Helical" evidence="10">
    <location>
        <begin position="212"/>
        <end position="234"/>
    </location>
</feature>
<keyword evidence="4" id="KW-1003">Cell membrane</keyword>
<dbReference type="RefSeq" id="WP_043389923.1">
    <property type="nucleotide sequence ID" value="NZ_JPMI01000022.1"/>
</dbReference>
<dbReference type="InterPro" id="IPR050222">
    <property type="entry name" value="MATE_MdtK"/>
</dbReference>
<keyword evidence="7" id="KW-0406">Ion transport</keyword>
<evidence type="ECO:0000256" key="9">
    <source>
        <dbReference type="ARBA" id="ARBA00031636"/>
    </source>
</evidence>
<dbReference type="PANTHER" id="PTHR43298:SF2">
    <property type="entry name" value="FMN_FAD EXPORTER YEEO-RELATED"/>
    <property type="match status" value="1"/>
</dbReference>
<evidence type="ECO:0000256" key="7">
    <source>
        <dbReference type="ARBA" id="ARBA00023065"/>
    </source>
</evidence>
<feature type="transmembrane region" description="Helical" evidence="10">
    <location>
        <begin position="439"/>
        <end position="458"/>
    </location>
</feature>
<dbReference type="GO" id="GO:0006811">
    <property type="term" value="P:monoatomic ion transport"/>
    <property type="evidence" value="ECO:0007669"/>
    <property type="project" value="UniProtKB-KW"/>
</dbReference>
<keyword evidence="6 10" id="KW-1133">Transmembrane helix</keyword>
<dbReference type="GO" id="GO:0042910">
    <property type="term" value="F:xenobiotic transmembrane transporter activity"/>
    <property type="evidence" value="ECO:0007669"/>
    <property type="project" value="InterPro"/>
</dbReference>
<keyword evidence="8 10" id="KW-0472">Membrane</keyword>
<keyword evidence="3" id="KW-0050">Antiport</keyword>
<feature type="transmembrane region" description="Helical" evidence="10">
    <location>
        <begin position="187"/>
        <end position="206"/>
    </location>
</feature>
<dbReference type="InterPro" id="IPR002528">
    <property type="entry name" value="MATE_fam"/>
</dbReference>
<evidence type="ECO:0000313" key="12">
    <source>
        <dbReference type="Proteomes" id="UP000028547"/>
    </source>
</evidence>
<evidence type="ECO:0000256" key="2">
    <source>
        <dbReference type="ARBA" id="ARBA00022448"/>
    </source>
</evidence>
<comment type="caution">
    <text evidence="11">The sequence shown here is derived from an EMBL/GenBank/DDBJ whole genome shotgun (WGS) entry which is preliminary data.</text>
</comment>
<accession>A0A084T0J2</accession>
<feature type="transmembrane region" description="Helical" evidence="10">
    <location>
        <begin position="154"/>
        <end position="175"/>
    </location>
</feature>
<dbReference type="PIRSF" id="PIRSF006603">
    <property type="entry name" value="DinF"/>
    <property type="match status" value="1"/>
</dbReference>
<sequence>MSAHEGPAPSLWASLKEAVRGTEQDFTEAPVGRAILLLAVPMVLEMLMESVFAIVDVFFVSRLGAEAIATVGLTESILALLYALGMGLSIGATAMIARRTGEKDPDAAARVAVQTIILGVLVSLPIAVAGVVFAQPLLSLLGGSPWVVEHGFRYTQILLGGNVIILLLFLINAIFRGVGDAAVSMRVLGLANALNILLCPCLVLGLGPFPELGVVGAATATTIGRGAGVCYQFYRLFQGTHRVVIRREHLRFEPATLLAMLRLSGSATFQTLLGTASWTVLVRIVASAGSAAVAGYTIGMRIIVFALLPSWGMSNAAATLVGQNLGARQPERAEQAVWRAGFYNMVFLGLVGLGFILFAEPLIATFTRDPPVAAVAVRCLRVVSAGFLFYAYGMVLTQALNGAGDTTTPMLLNLLCFWGIELPLAWLLSRPLGMGPTGAFAAIAAAFSVFALLGVWVFRRGRWKQHRV</sequence>
<evidence type="ECO:0000256" key="10">
    <source>
        <dbReference type="SAM" id="Phobius"/>
    </source>
</evidence>
<evidence type="ECO:0000256" key="6">
    <source>
        <dbReference type="ARBA" id="ARBA00022989"/>
    </source>
</evidence>
<dbReference type="AlphaFoldDB" id="A0A084T0J2"/>
<evidence type="ECO:0000256" key="1">
    <source>
        <dbReference type="ARBA" id="ARBA00004651"/>
    </source>
</evidence>
<protein>
    <recommendedName>
        <fullName evidence="9">Multidrug-efflux transporter</fullName>
    </recommendedName>
</protein>
<evidence type="ECO:0000256" key="3">
    <source>
        <dbReference type="ARBA" id="ARBA00022449"/>
    </source>
</evidence>
<evidence type="ECO:0000256" key="5">
    <source>
        <dbReference type="ARBA" id="ARBA00022692"/>
    </source>
</evidence>
<dbReference type="Pfam" id="PF01554">
    <property type="entry name" value="MatE"/>
    <property type="match status" value="2"/>
</dbReference>
<dbReference type="NCBIfam" id="TIGR00797">
    <property type="entry name" value="matE"/>
    <property type="match status" value="1"/>
</dbReference>
<name>A0A084T0J2_9BACT</name>
<feature type="transmembrane region" description="Helical" evidence="10">
    <location>
        <begin position="255"/>
        <end position="278"/>
    </location>
</feature>
<dbReference type="EMBL" id="JPMI01000022">
    <property type="protein sequence ID" value="KFA94227.1"/>
    <property type="molecule type" value="Genomic_DNA"/>
</dbReference>
<dbReference type="CDD" id="cd13139">
    <property type="entry name" value="MATE_like_14"/>
    <property type="match status" value="1"/>
</dbReference>
<gene>
    <name evidence="11" type="ORF">Q664_03975</name>
</gene>
<dbReference type="Proteomes" id="UP000028547">
    <property type="component" value="Unassembled WGS sequence"/>
</dbReference>
<feature type="transmembrane region" description="Helical" evidence="10">
    <location>
        <begin position="79"/>
        <end position="97"/>
    </location>
</feature>